<dbReference type="Proteomes" id="UP001196413">
    <property type="component" value="Unassembled WGS sequence"/>
</dbReference>
<sequence>MNMLLMDVDDEISDENSVVDAERLLIIDYEFGCYNYRAFEIANHLAEYGMTYGTVDPPHYQVDVELMENEDLALPFCKAYLDQIYKDHVTTAQLERQFLTGQREKDLNILMREYRRFLPLSHLFWGIWHILCVQELGMVEGIDFSTHAKDRFIMYYMFKSNIDNITSSIVKVKLDARGGVVLWEDWCAAWTGVSQSMGRRRQESSAFNWSVRPPGNLHTRRLTKTAVQQGTLGKNQLGSGTKETTSSRSNHTTKQGKIQFSRNLTTSYERVEAKISMSPALSSSQAVLTRASNQLAKDLDSNEAIIKDTLGLPQERRESKEDINTLRVKLRRAINELDFRVNNVQAALDKYNTTVDQLGASACVRESCEEES</sequence>
<dbReference type="PANTHER" id="PTHR22603">
    <property type="entry name" value="CHOLINE/ETHANOALAMINE KINASE"/>
    <property type="match status" value="1"/>
</dbReference>
<accession>A0AAD5WIF9</accession>
<dbReference type="AlphaFoldDB" id="A0AAD5WIF9"/>
<feature type="region of interest" description="Disordered" evidence="4">
    <location>
        <begin position="228"/>
        <end position="258"/>
    </location>
</feature>
<proteinExistence type="inferred from homology"/>
<reference evidence="5" key="1">
    <citation type="submission" date="2021-06" db="EMBL/GenBank/DDBJ databases">
        <title>Parelaphostrongylus tenuis whole genome reference sequence.</title>
        <authorList>
            <person name="Garwood T.J."/>
            <person name="Larsen P.A."/>
            <person name="Fountain-Jones N.M."/>
            <person name="Garbe J.R."/>
            <person name="Macchietto M.G."/>
            <person name="Kania S.A."/>
            <person name="Gerhold R.W."/>
            <person name="Richards J.E."/>
            <person name="Wolf T.M."/>
        </authorList>
    </citation>
    <scope>NUCLEOTIDE SEQUENCE</scope>
    <source>
        <strain evidence="5">MNPRO001-30</strain>
        <tissue evidence="5">Meninges</tissue>
    </source>
</reference>
<dbReference type="PANTHER" id="PTHR22603:SF93">
    <property type="entry name" value="RE24176P"/>
    <property type="match status" value="1"/>
</dbReference>
<dbReference type="GO" id="GO:0004305">
    <property type="term" value="F:ethanolamine kinase activity"/>
    <property type="evidence" value="ECO:0007669"/>
    <property type="project" value="TreeGrafter"/>
</dbReference>
<evidence type="ECO:0000313" key="5">
    <source>
        <dbReference type="EMBL" id="KAJ1371689.1"/>
    </source>
</evidence>
<keyword evidence="1" id="KW-0444">Lipid biosynthesis</keyword>
<keyword evidence="1" id="KW-0443">Lipid metabolism</keyword>
<comment type="similarity">
    <text evidence="3">Belongs to the choline/ethanolamine kinase family.</text>
</comment>
<dbReference type="Pfam" id="PF01633">
    <property type="entry name" value="Choline_kinase"/>
    <property type="match status" value="1"/>
</dbReference>
<protein>
    <submittedName>
        <fullName evidence="5">Uncharacterized protein</fullName>
    </submittedName>
</protein>
<name>A0AAD5WIF9_PARTN</name>
<dbReference type="SUPFAM" id="SSF56112">
    <property type="entry name" value="Protein kinase-like (PK-like)"/>
    <property type="match status" value="1"/>
</dbReference>
<dbReference type="InterPro" id="IPR011009">
    <property type="entry name" value="Kinase-like_dom_sf"/>
</dbReference>
<evidence type="ECO:0000313" key="6">
    <source>
        <dbReference type="Proteomes" id="UP001196413"/>
    </source>
</evidence>
<gene>
    <name evidence="5" type="ORF">KIN20_033674</name>
</gene>
<keyword evidence="6" id="KW-1185">Reference proteome</keyword>
<dbReference type="Gene3D" id="3.90.1200.10">
    <property type="match status" value="1"/>
</dbReference>
<keyword evidence="1" id="KW-0594">Phospholipid biosynthesis</keyword>
<evidence type="ECO:0000256" key="2">
    <source>
        <dbReference type="ARBA" id="ARBA00023264"/>
    </source>
</evidence>
<evidence type="ECO:0000256" key="4">
    <source>
        <dbReference type="SAM" id="MobiDB-lite"/>
    </source>
</evidence>
<dbReference type="GO" id="GO:0004103">
    <property type="term" value="F:choline kinase activity"/>
    <property type="evidence" value="ECO:0007669"/>
    <property type="project" value="TreeGrafter"/>
</dbReference>
<evidence type="ECO:0000256" key="3">
    <source>
        <dbReference type="ARBA" id="ARBA00038211"/>
    </source>
</evidence>
<dbReference type="GO" id="GO:0006646">
    <property type="term" value="P:phosphatidylethanolamine biosynthetic process"/>
    <property type="evidence" value="ECO:0007669"/>
    <property type="project" value="TreeGrafter"/>
</dbReference>
<dbReference type="EMBL" id="JAHQIW010007023">
    <property type="protein sequence ID" value="KAJ1371689.1"/>
    <property type="molecule type" value="Genomic_DNA"/>
</dbReference>
<dbReference type="GO" id="GO:0005737">
    <property type="term" value="C:cytoplasm"/>
    <property type="evidence" value="ECO:0007669"/>
    <property type="project" value="TreeGrafter"/>
</dbReference>
<evidence type="ECO:0000256" key="1">
    <source>
        <dbReference type="ARBA" id="ARBA00023209"/>
    </source>
</evidence>
<keyword evidence="2" id="KW-1208">Phospholipid metabolism</keyword>
<comment type="caution">
    <text evidence="5">The sequence shown here is derived from an EMBL/GenBank/DDBJ whole genome shotgun (WGS) entry which is preliminary data.</text>
</comment>
<organism evidence="5 6">
    <name type="scientific">Parelaphostrongylus tenuis</name>
    <name type="common">Meningeal worm</name>
    <dbReference type="NCBI Taxonomy" id="148309"/>
    <lineage>
        <taxon>Eukaryota</taxon>
        <taxon>Metazoa</taxon>
        <taxon>Ecdysozoa</taxon>
        <taxon>Nematoda</taxon>
        <taxon>Chromadorea</taxon>
        <taxon>Rhabditida</taxon>
        <taxon>Rhabditina</taxon>
        <taxon>Rhabditomorpha</taxon>
        <taxon>Strongyloidea</taxon>
        <taxon>Metastrongylidae</taxon>
        <taxon>Parelaphostrongylus</taxon>
    </lineage>
</organism>